<dbReference type="Gene3D" id="2.40.50.140">
    <property type="entry name" value="Nucleic acid-binding proteins"/>
    <property type="match status" value="1"/>
</dbReference>
<dbReference type="InterPro" id="IPR012340">
    <property type="entry name" value="NA-bd_OB-fold"/>
</dbReference>
<organism evidence="1">
    <name type="scientific">Scylla olivacea</name>
    <name type="common">Orange mud crab</name>
    <name type="synonym">Cancer olivacea</name>
    <dbReference type="NCBI Taxonomy" id="85551"/>
    <lineage>
        <taxon>Eukaryota</taxon>
        <taxon>Metazoa</taxon>
        <taxon>Ecdysozoa</taxon>
        <taxon>Arthropoda</taxon>
        <taxon>Crustacea</taxon>
        <taxon>Multicrustacea</taxon>
        <taxon>Malacostraca</taxon>
        <taxon>Eumalacostraca</taxon>
        <taxon>Eucarida</taxon>
        <taxon>Decapoda</taxon>
        <taxon>Pleocyemata</taxon>
        <taxon>Brachyura</taxon>
        <taxon>Eubrachyura</taxon>
        <taxon>Portunoidea</taxon>
        <taxon>Portunidae</taxon>
        <taxon>Portuninae</taxon>
        <taxon>Scylla</taxon>
    </lineage>
</organism>
<proteinExistence type="predicted"/>
<dbReference type="EMBL" id="GDRN01098109">
    <property type="protein sequence ID" value="JAI59022.1"/>
    <property type="molecule type" value="Transcribed_RNA"/>
</dbReference>
<evidence type="ECO:0000313" key="1">
    <source>
        <dbReference type="EMBL" id="JAI59023.1"/>
    </source>
</evidence>
<name>A0A0P4W0C4_SCYOL</name>
<protein>
    <submittedName>
        <fullName evidence="1">Uncharacterized protein</fullName>
    </submittedName>
</protein>
<accession>A0A0P4W0C4</accession>
<reference evidence="1" key="1">
    <citation type="submission" date="2015-09" db="EMBL/GenBank/DDBJ databases">
        <title>Scylla olivacea transcriptome.</title>
        <authorList>
            <person name="Ikhwanuddin M."/>
        </authorList>
    </citation>
    <scope>NUCLEOTIDE SEQUENCE</scope>
</reference>
<dbReference type="AlphaFoldDB" id="A0A0P4W0C4"/>
<sequence length="127" mass="14131">MQQQKQNIEAPHVSYSVTELAAVVSLQRWSNLKVKVIGVLCTVDVVKRTVALHEVGIRHNPVLVMVDVESVLDVEHLEGSLVTVFGELCILHDNPCVMATIVRGCRTVNLRQHNSAMESLKKLQLPK</sequence>
<dbReference type="EMBL" id="GDRN01098107">
    <property type="protein sequence ID" value="JAI59023.1"/>
    <property type="molecule type" value="Transcribed_RNA"/>
</dbReference>